<dbReference type="HOGENOM" id="CLU_1836484_0_0_1"/>
<sequence>MYVGLEQSIDNHEQESSKRYDYLSVRVIGAKRSDFEVMAGEVNLKNHGDLSMVGVGLTCIREAILRMDDYIAIDMLDRGRFDPRVHAPNLSDKNSAPIDEKGAVSMREAIETKYHCWEIHNSCPTDTGPMHSRLRVKKEL</sequence>
<evidence type="ECO:0000313" key="2">
    <source>
        <dbReference type="Proteomes" id="UP000011668"/>
    </source>
</evidence>
<proteinExistence type="predicted"/>
<protein>
    <submittedName>
        <fullName evidence="1">Uncharacterized protein</fullName>
    </submittedName>
</protein>
<organism evidence="1 2">
    <name type="scientific">Thanatephorus cucumeris (strain AG1-IA)</name>
    <name type="common">Rice sheath blight fungus</name>
    <name type="synonym">Rhizoctonia solani</name>
    <dbReference type="NCBI Taxonomy" id="983506"/>
    <lineage>
        <taxon>Eukaryota</taxon>
        <taxon>Fungi</taxon>
        <taxon>Dikarya</taxon>
        <taxon>Basidiomycota</taxon>
        <taxon>Agaricomycotina</taxon>
        <taxon>Agaricomycetes</taxon>
        <taxon>Cantharellales</taxon>
        <taxon>Ceratobasidiaceae</taxon>
        <taxon>Rhizoctonia</taxon>
        <taxon>Rhizoctonia solani AG-1</taxon>
    </lineage>
</organism>
<reference evidence="1 2" key="1">
    <citation type="journal article" date="2013" name="Nat. Commun.">
        <title>The evolution and pathogenic mechanisms of the rice sheath blight pathogen.</title>
        <authorList>
            <person name="Zheng A."/>
            <person name="Lin R."/>
            <person name="Xu L."/>
            <person name="Qin P."/>
            <person name="Tang C."/>
            <person name="Ai P."/>
            <person name="Zhang D."/>
            <person name="Liu Y."/>
            <person name="Sun Z."/>
            <person name="Feng H."/>
            <person name="Wang Y."/>
            <person name="Chen Y."/>
            <person name="Liang X."/>
            <person name="Fu R."/>
            <person name="Li Q."/>
            <person name="Zhang J."/>
            <person name="Yu X."/>
            <person name="Xie Z."/>
            <person name="Ding L."/>
            <person name="Guan P."/>
            <person name="Tang J."/>
            <person name="Liang Y."/>
            <person name="Wang S."/>
            <person name="Deng Q."/>
            <person name="Li S."/>
            <person name="Zhu J."/>
            <person name="Wang L."/>
            <person name="Liu H."/>
            <person name="Li P."/>
        </authorList>
    </citation>
    <scope>NUCLEOTIDE SEQUENCE [LARGE SCALE GENOMIC DNA]</scope>
    <source>
        <strain evidence="2">AG-1 IA</strain>
    </source>
</reference>
<accession>L8X7B8</accession>
<keyword evidence="2" id="KW-1185">Reference proteome</keyword>
<evidence type="ECO:0000313" key="1">
    <source>
        <dbReference type="EMBL" id="ELU44992.1"/>
    </source>
</evidence>
<dbReference type="Proteomes" id="UP000011668">
    <property type="component" value="Unassembled WGS sequence"/>
</dbReference>
<name>L8X7B8_THACA</name>
<gene>
    <name evidence="1" type="ORF">AG1IA_00977</name>
</gene>
<dbReference type="EMBL" id="AFRT01000228">
    <property type="protein sequence ID" value="ELU44992.1"/>
    <property type="molecule type" value="Genomic_DNA"/>
</dbReference>
<dbReference type="AlphaFoldDB" id="L8X7B8"/>
<comment type="caution">
    <text evidence="1">The sequence shown here is derived from an EMBL/GenBank/DDBJ whole genome shotgun (WGS) entry which is preliminary data.</text>
</comment>